<sequence>MHHQDGHQAAARVHLSLQRLDALFKQHAETLRGHCGQIADLAVEMVHGRGLRDADVARRAPERQGVMPLRVQKFYAAHHQGVTQVAVMVGGSRGGRGVAADFLGAAHGECHYLAAHQCVHLTYVSTNIRVNTAEK</sequence>
<protein>
    <submittedName>
        <fullName evidence="1">Uncharacterized protein</fullName>
    </submittedName>
</protein>
<gene>
    <name evidence="1" type="ORF">SDC9_164033</name>
</gene>
<accession>A0A645FQH7</accession>
<dbReference type="AlphaFoldDB" id="A0A645FQH7"/>
<evidence type="ECO:0000313" key="1">
    <source>
        <dbReference type="EMBL" id="MPN16688.1"/>
    </source>
</evidence>
<comment type="caution">
    <text evidence="1">The sequence shown here is derived from an EMBL/GenBank/DDBJ whole genome shotgun (WGS) entry which is preliminary data.</text>
</comment>
<organism evidence="1">
    <name type="scientific">bioreactor metagenome</name>
    <dbReference type="NCBI Taxonomy" id="1076179"/>
    <lineage>
        <taxon>unclassified sequences</taxon>
        <taxon>metagenomes</taxon>
        <taxon>ecological metagenomes</taxon>
    </lineage>
</organism>
<dbReference type="EMBL" id="VSSQ01063684">
    <property type="protein sequence ID" value="MPN16688.1"/>
    <property type="molecule type" value="Genomic_DNA"/>
</dbReference>
<proteinExistence type="predicted"/>
<name>A0A645FQH7_9ZZZZ</name>
<reference evidence="1" key="1">
    <citation type="submission" date="2019-08" db="EMBL/GenBank/DDBJ databases">
        <authorList>
            <person name="Kucharzyk K."/>
            <person name="Murdoch R.W."/>
            <person name="Higgins S."/>
            <person name="Loffler F."/>
        </authorList>
    </citation>
    <scope>NUCLEOTIDE SEQUENCE</scope>
</reference>